<dbReference type="CDD" id="cd09006">
    <property type="entry name" value="PNP_EcPNPI-like"/>
    <property type="match status" value="1"/>
</dbReference>
<comment type="catalytic activity">
    <reaction evidence="5">
        <text>uridine + phosphate = alpha-D-ribose 1-phosphate + uracil</text>
        <dbReference type="Rhea" id="RHEA:24388"/>
        <dbReference type="ChEBI" id="CHEBI:16704"/>
        <dbReference type="ChEBI" id="CHEBI:17568"/>
        <dbReference type="ChEBI" id="CHEBI:43474"/>
        <dbReference type="ChEBI" id="CHEBI:57720"/>
        <dbReference type="EC" id="2.4.2.3"/>
    </reaction>
</comment>
<proteinExistence type="predicted"/>
<dbReference type="GO" id="GO:0004731">
    <property type="term" value="F:purine-nucleoside phosphorylase activity"/>
    <property type="evidence" value="ECO:0007669"/>
    <property type="project" value="InterPro"/>
</dbReference>
<dbReference type="NCBIfam" id="NF004489">
    <property type="entry name" value="PRK05819.1"/>
    <property type="match status" value="1"/>
</dbReference>
<feature type="domain" description="Nucleoside phosphorylase" evidence="6">
    <location>
        <begin position="14"/>
        <end position="235"/>
    </location>
</feature>
<organism evidence="7 8">
    <name type="scientific">Metamycoplasma subdolum</name>
    <dbReference type="NCBI Taxonomy" id="92407"/>
    <lineage>
        <taxon>Bacteria</taxon>
        <taxon>Bacillati</taxon>
        <taxon>Mycoplasmatota</taxon>
        <taxon>Mycoplasmoidales</taxon>
        <taxon>Metamycoplasmataceae</taxon>
        <taxon>Metamycoplasma</taxon>
    </lineage>
</organism>
<dbReference type="RefSeq" id="WP_121940923.1">
    <property type="nucleotide sequence ID" value="NZ_CP137846.1"/>
</dbReference>
<comment type="caution">
    <text evidence="7">The sequence shown here is derived from an EMBL/GenBank/DDBJ whole genome shotgun (WGS) entry which is preliminary data.</text>
</comment>
<dbReference type="EC" id="2.4.2.3" evidence="1"/>
<evidence type="ECO:0000313" key="7">
    <source>
        <dbReference type="EMBL" id="RMA77512.1"/>
    </source>
</evidence>
<dbReference type="AlphaFoldDB" id="A0A3M0AEB2"/>
<dbReference type="SUPFAM" id="SSF53167">
    <property type="entry name" value="Purine and uridine phosphorylases"/>
    <property type="match status" value="1"/>
</dbReference>
<dbReference type="Pfam" id="PF01048">
    <property type="entry name" value="PNP_UDP_1"/>
    <property type="match status" value="1"/>
</dbReference>
<accession>A0A3M0AEB2</accession>
<dbReference type="Gene3D" id="3.40.50.1580">
    <property type="entry name" value="Nucleoside phosphorylase domain"/>
    <property type="match status" value="1"/>
</dbReference>
<protein>
    <recommendedName>
        <fullName evidence="2">Uridine phosphorylase</fullName>
        <ecNumber evidence="1">2.4.2.3</ecNumber>
    </recommendedName>
</protein>
<evidence type="ECO:0000256" key="3">
    <source>
        <dbReference type="ARBA" id="ARBA00022676"/>
    </source>
</evidence>
<dbReference type="GO" id="GO:0004850">
    <property type="term" value="F:uridine phosphorylase activity"/>
    <property type="evidence" value="ECO:0007669"/>
    <property type="project" value="UniProtKB-EC"/>
</dbReference>
<dbReference type="GO" id="GO:0006152">
    <property type="term" value="P:purine nucleoside catabolic process"/>
    <property type="evidence" value="ECO:0007669"/>
    <property type="project" value="TreeGrafter"/>
</dbReference>
<dbReference type="NCBIfam" id="TIGR00107">
    <property type="entry name" value="deoD"/>
    <property type="match status" value="1"/>
</dbReference>
<dbReference type="GO" id="GO:0005829">
    <property type="term" value="C:cytosol"/>
    <property type="evidence" value="ECO:0007669"/>
    <property type="project" value="TreeGrafter"/>
</dbReference>
<sequence length="238" mass="26564">MTPHINAKDGAFAKLVLMPGDPLRAKYIAETYLEKVELVSNVRNVLMYTGYYQGNKVSVCASGMGSASIGIYSHELFNDYGVEAIIRIGSSGSFKANLKNYEVVLAKDVYGENIAFREAMLPGRTEHVVYPSNELNDLIKKYAKDLKIKLHFDRVLTEEAFYSYKSAEERSKMAGGAVCVEMESYALFSVAEKLGKKAACLLTISDNLITHEYTTSEERQTAFNEMMKIALNVAKDFQ</sequence>
<keyword evidence="8" id="KW-1185">Reference proteome</keyword>
<dbReference type="PANTHER" id="PTHR43691">
    <property type="entry name" value="URIDINE PHOSPHORYLASE"/>
    <property type="match status" value="1"/>
</dbReference>
<dbReference type="InterPro" id="IPR000845">
    <property type="entry name" value="Nucleoside_phosphorylase_d"/>
</dbReference>
<evidence type="ECO:0000259" key="6">
    <source>
        <dbReference type="Pfam" id="PF01048"/>
    </source>
</evidence>
<evidence type="ECO:0000256" key="4">
    <source>
        <dbReference type="ARBA" id="ARBA00022679"/>
    </source>
</evidence>
<dbReference type="OrthoDB" id="9782889at2"/>
<keyword evidence="3" id="KW-0328">Glycosyltransferase</keyword>
<dbReference type="Proteomes" id="UP000267246">
    <property type="component" value="Unassembled WGS sequence"/>
</dbReference>
<dbReference type="InterPro" id="IPR004402">
    <property type="entry name" value="DeoD-type"/>
</dbReference>
<evidence type="ECO:0000256" key="1">
    <source>
        <dbReference type="ARBA" id="ARBA00011888"/>
    </source>
</evidence>
<evidence type="ECO:0000256" key="5">
    <source>
        <dbReference type="ARBA" id="ARBA00048447"/>
    </source>
</evidence>
<keyword evidence="4" id="KW-0808">Transferase</keyword>
<evidence type="ECO:0000313" key="8">
    <source>
        <dbReference type="Proteomes" id="UP000267246"/>
    </source>
</evidence>
<gene>
    <name evidence="7" type="ORF">JN00_0464</name>
</gene>
<evidence type="ECO:0000256" key="2">
    <source>
        <dbReference type="ARBA" id="ARBA00021980"/>
    </source>
</evidence>
<dbReference type="InterPro" id="IPR035994">
    <property type="entry name" value="Nucleoside_phosphorylase_sf"/>
</dbReference>
<name>A0A3M0AEB2_9BACT</name>
<dbReference type="PANTHER" id="PTHR43691:SF11">
    <property type="entry name" value="FI09636P-RELATED"/>
    <property type="match status" value="1"/>
</dbReference>
<reference evidence="7 8" key="1">
    <citation type="submission" date="2018-10" db="EMBL/GenBank/DDBJ databases">
        <title>Genomic Encyclopedia of Archaeal and Bacterial Type Strains, Phase II (KMG-II): from individual species to whole genera.</title>
        <authorList>
            <person name="Goeker M."/>
        </authorList>
    </citation>
    <scope>NUCLEOTIDE SEQUENCE [LARGE SCALE GENOMIC DNA]</scope>
    <source>
        <strain evidence="7 8">ATCC 29870</strain>
    </source>
</reference>
<dbReference type="EMBL" id="REFI01000009">
    <property type="protein sequence ID" value="RMA77512.1"/>
    <property type="molecule type" value="Genomic_DNA"/>
</dbReference>